<dbReference type="Proteomes" id="UP000435802">
    <property type="component" value="Unassembled WGS sequence"/>
</dbReference>
<proteinExistence type="predicted"/>
<dbReference type="RefSeq" id="WP_160859745.1">
    <property type="nucleotide sequence ID" value="NZ_WUMK01000004.1"/>
</dbReference>
<evidence type="ECO:0000313" key="3">
    <source>
        <dbReference type="Proteomes" id="UP000435802"/>
    </source>
</evidence>
<comment type="caution">
    <text evidence="2">The sequence shown here is derived from an EMBL/GenBank/DDBJ whole genome shotgun (WGS) entry which is preliminary data.</text>
</comment>
<evidence type="ECO:0000256" key="1">
    <source>
        <dbReference type="SAM" id="MobiDB-lite"/>
    </source>
</evidence>
<dbReference type="EMBL" id="WUMK01000004">
    <property type="protein sequence ID" value="MXN46212.1"/>
    <property type="molecule type" value="Genomic_DNA"/>
</dbReference>
<accession>A0A6N8SH53</accession>
<keyword evidence="3" id="KW-1185">Reference proteome</keyword>
<evidence type="ECO:0000313" key="2">
    <source>
        <dbReference type="EMBL" id="MXN46212.1"/>
    </source>
</evidence>
<feature type="compositionally biased region" description="Basic and acidic residues" evidence="1">
    <location>
        <begin position="125"/>
        <end position="139"/>
    </location>
</feature>
<dbReference type="AlphaFoldDB" id="A0A6N8SH53"/>
<organism evidence="2 3">
    <name type="scientific">Shinella kummerowiae</name>
    <dbReference type="NCBI Taxonomy" id="417745"/>
    <lineage>
        <taxon>Bacteria</taxon>
        <taxon>Pseudomonadati</taxon>
        <taxon>Pseudomonadota</taxon>
        <taxon>Alphaproteobacteria</taxon>
        <taxon>Hyphomicrobiales</taxon>
        <taxon>Rhizobiaceae</taxon>
        <taxon>Shinella</taxon>
    </lineage>
</organism>
<gene>
    <name evidence="2" type="ORF">GR138_13520</name>
</gene>
<sequence>MMTPLLFRKRTGTSLQAARTFMAKSLRLISDGFGFLLGSRKLYALLAVVALYYAVTNRENLANVLDDYTQFRTSGKIYIDSPEVYTRERLVNDRYEQAVWLRDEMARLDAGSYLSTRISDSTRRTTDLTLRAKEGDKTAGESAGDTNGSNGTGAAGAALPQLEKMPFDLEHEIKAATRDKIRQSIIENMLDDRHDLIGNTLVALKFDTTVIPNRSVERRAFVEVSLDTGNIAFKYDDVMNEFPSEKNPILADCKARNQDQRVRWEVVLYLCGKYYDILSDQRTSLGKINDLYTRWLKSIENRLNASPKRCDSDPQTKEETRRAVEDGLGARMIDVLDTAADGQTQADARLYRVIVEPPWRDIVEILGSCTKGALTFQVGSLTESFIIFDDDIKNLDACNVASKPRECGDYTSIYAAYTSNLLARYKNRSTGQTGHSDAASGTSLPPSMQAVFDLITNGVIIAKTEEAGGQSSLIIKAAAGEQDNSIARNFTAQIKYKISSDGWSRLGELSNYANTATAGKQDATKYTIVRYDSGECANLRKNCLLYGFPSGFFNFIGQVSRMDSFAYSLMPTNRSSAIYAARSLADRVSFGMAPAGDEAAAISSEAFRSALREGFSSETEGIGYGIGEKDANRITFGWVMNVSAVGGARQHSQTALLSIPAWLEELKLKVRKGWLNHDGSEREVEEVTEIPVPLPFDDEVLDTYVANDFRYRKPRIISSKAPGQKISAAIGGTVIIPGDRLWRSSVVLLQGRKAKSLLVLPDMRGLMAEFDGPFPVGPLSLVVWTSEDMIQTDGLVVAVDDAKPAPENLIKAEAGK</sequence>
<dbReference type="OrthoDB" id="7815933at2"/>
<feature type="region of interest" description="Disordered" evidence="1">
    <location>
        <begin position="125"/>
        <end position="156"/>
    </location>
</feature>
<protein>
    <submittedName>
        <fullName evidence="2">Uncharacterized protein</fullName>
    </submittedName>
</protein>
<reference evidence="2 3" key="1">
    <citation type="submission" date="2019-12" db="EMBL/GenBank/DDBJ databases">
        <title>Shinella kummerowiae sp. nov., a symbiotic bacterium isolated from root nodules of the herbal legume Kummerowia stipulacea.</title>
        <authorList>
            <person name="Gao J."/>
        </authorList>
    </citation>
    <scope>NUCLEOTIDE SEQUENCE [LARGE SCALE GENOMIC DNA]</scope>
    <source>
        <strain evidence="2 3">CCBAU 25048</strain>
    </source>
</reference>
<name>A0A6N8SH53_9HYPH</name>